<accession>A0A1F5S5J9</accession>
<organism evidence="5 6">
    <name type="scientific">Candidatus Falkowbacteria bacterium RIFOXYA2_FULL_38_12</name>
    <dbReference type="NCBI Taxonomy" id="1797993"/>
    <lineage>
        <taxon>Bacteria</taxon>
        <taxon>Candidatus Falkowiibacteriota</taxon>
    </lineage>
</organism>
<dbReference type="EMBL" id="MFGA01000004">
    <property type="protein sequence ID" value="OGF21541.1"/>
    <property type="molecule type" value="Genomic_DNA"/>
</dbReference>
<dbReference type="Pfam" id="PF09084">
    <property type="entry name" value="NMT1"/>
    <property type="match status" value="1"/>
</dbReference>
<reference evidence="5 6" key="1">
    <citation type="journal article" date="2016" name="Nat. Commun.">
        <title>Thousands of microbial genomes shed light on interconnected biogeochemical processes in an aquifer system.</title>
        <authorList>
            <person name="Anantharaman K."/>
            <person name="Brown C.T."/>
            <person name="Hug L.A."/>
            <person name="Sharon I."/>
            <person name="Castelle C.J."/>
            <person name="Probst A.J."/>
            <person name="Thomas B.C."/>
            <person name="Singh A."/>
            <person name="Wilkins M.J."/>
            <person name="Karaoz U."/>
            <person name="Brodie E.L."/>
            <person name="Williams K.H."/>
            <person name="Hubbard S.S."/>
            <person name="Banfield J.F."/>
        </authorList>
    </citation>
    <scope>NUCLEOTIDE SEQUENCE [LARGE SCALE GENOMIC DNA]</scope>
</reference>
<evidence type="ECO:0000259" key="4">
    <source>
        <dbReference type="Pfam" id="PF09084"/>
    </source>
</evidence>
<evidence type="ECO:0000313" key="6">
    <source>
        <dbReference type="Proteomes" id="UP000177407"/>
    </source>
</evidence>
<comment type="subcellular location">
    <subcellularLocation>
        <location evidence="1">Periplasm</location>
    </subcellularLocation>
</comment>
<evidence type="ECO:0000313" key="5">
    <source>
        <dbReference type="EMBL" id="OGF21541.1"/>
    </source>
</evidence>
<sequence>MKTKIIFFLAIIVLVVGGDWYYLSHKNKNKTTEDIKIKIGYLPVANALPLYLAIDKGYFSEVGLKVEPIKFESPNQIVDALIAGNIEFSSPSTGMGVTAVSQAKNPNTLKVFALNGGAGPNNIDNVFLIKKDSVISSVNDLKGKKVGIIPGIQWKILAQHIFDTEGLAVDKDVTIVELALPMQLQALAMGQIDALLTLEPTKVIGESQDAVRDLVVGPMMKYIADPWWGGGGVVSVEFAINNRETTKKVIAVFDRSIKEITADPDSSRQYLKNYTPLTEEQTKLVPLPIFKMYTDFQDSDMAALQKFFDIFAQYKVIDNKVDARQLIYSD</sequence>
<name>A0A1F5S5J9_9BACT</name>
<evidence type="ECO:0000256" key="3">
    <source>
        <dbReference type="ARBA" id="ARBA00022729"/>
    </source>
</evidence>
<feature type="domain" description="SsuA/THI5-like" evidence="4">
    <location>
        <begin position="46"/>
        <end position="266"/>
    </location>
</feature>
<evidence type="ECO:0000256" key="1">
    <source>
        <dbReference type="ARBA" id="ARBA00004418"/>
    </source>
</evidence>
<proteinExistence type="inferred from homology"/>
<comment type="similarity">
    <text evidence="2">Belongs to the bacterial solute-binding protein SsuA/TauA family.</text>
</comment>
<comment type="caution">
    <text evidence="5">The sequence shown here is derived from an EMBL/GenBank/DDBJ whole genome shotgun (WGS) entry which is preliminary data.</text>
</comment>
<protein>
    <recommendedName>
        <fullName evidence="4">SsuA/THI5-like domain-containing protein</fullName>
    </recommendedName>
</protein>
<dbReference type="AlphaFoldDB" id="A0A1F5S5J9"/>
<dbReference type="GO" id="GO:0042597">
    <property type="term" value="C:periplasmic space"/>
    <property type="evidence" value="ECO:0007669"/>
    <property type="project" value="UniProtKB-SubCell"/>
</dbReference>
<gene>
    <name evidence="5" type="ORF">A2257_01205</name>
</gene>
<keyword evidence="3" id="KW-0732">Signal</keyword>
<evidence type="ECO:0000256" key="2">
    <source>
        <dbReference type="ARBA" id="ARBA00010742"/>
    </source>
</evidence>
<dbReference type="SUPFAM" id="SSF53850">
    <property type="entry name" value="Periplasmic binding protein-like II"/>
    <property type="match status" value="1"/>
</dbReference>
<dbReference type="PANTHER" id="PTHR30024:SF47">
    <property type="entry name" value="TAURINE-BINDING PERIPLASMIC PROTEIN"/>
    <property type="match status" value="1"/>
</dbReference>
<dbReference type="InterPro" id="IPR015168">
    <property type="entry name" value="SsuA/THI5"/>
</dbReference>
<dbReference type="PANTHER" id="PTHR30024">
    <property type="entry name" value="ALIPHATIC SULFONATES-BINDING PROTEIN-RELATED"/>
    <property type="match status" value="1"/>
</dbReference>
<dbReference type="Proteomes" id="UP000177407">
    <property type="component" value="Unassembled WGS sequence"/>
</dbReference>
<dbReference type="Gene3D" id="3.40.190.10">
    <property type="entry name" value="Periplasmic binding protein-like II"/>
    <property type="match status" value="2"/>
</dbReference>